<gene>
    <name evidence="2" type="ORF">AMON00008_LOCUS46918</name>
</gene>
<evidence type="ECO:0000313" key="2">
    <source>
        <dbReference type="EMBL" id="CAE4638610.1"/>
    </source>
</evidence>
<reference evidence="2" key="1">
    <citation type="submission" date="2021-01" db="EMBL/GenBank/DDBJ databases">
        <authorList>
            <person name="Corre E."/>
            <person name="Pelletier E."/>
            <person name="Niang G."/>
            <person name="Scheremetjew M."/>
            <person name="Finn R."/>
            <person name="Kale V."/>
            <person name="Holt S."/>
            <person name="Cochrane G."/>
            <person name="Meng A."/>
            <person name="Brown T."/>
            <person name="Cohen L."/>
        </authorList>
    </citation>
    <scope>NUCLEOTIDE SEQUENCE</scope>
    <source>
        <strain evidence="2">CCMP3105</strain>
    </source>
</reference>
<dbReference type="AlphaFoldDB" id="A0A7S4WAU1"/>
<dbReference type="InterPro" id="IPR011129">
    <property type="entry name" value="CSD"/>
</dbReference>
<dbReference type="GO" id="GO:0003676">
    <property type="term" value="F:nucleic acid binding"/>
    <property type="evidence" value="ECO:0007669"/>
    <property type="project" value="InterPro"/>
</dbReference>
<dbReference type="InterPro" id="IPR019844">
    <property type="entry name" value="CSD_CS"/>
</dbReference>
<dbReference type="PANTHER" id="PTHR46565:SF20">
    <property type="entry name" value="COLD SHOCK DOMAIN-CONTAINING PROTEIN 4"/>
    <property type="match status" value="1"/>
</dbReference>
<dbReference type="SUPFAM" id="SSF50249">
    <property type="entry name" value="Nucleic acid-binding proteins"/>
    <property type="match status" value="1"/>
</dbReference>
<proteinExistence type="predicted"/>
<evidence type="ECO:0000259" key="1">
    <source>
        <dbReference type="PROSITE" id="PS51857"/>
    </source>
</evidence>
<name>A0A7S4WAU1_9DINO</name>
<sequence>MPSGTVKKWVEEKGFGFILPDDSTQDVFAHRSALVGLTSLSPGNRVTYDIKDDGKGRGKFKAVNIAVTGNGRSPDGHHIFSNLPLGDTPPSTSGAEDGVDFFLHVAGAGQGAKASLEPFIVKSSVGCPFLVISDQQLVSTVPAPLDTEFRHLLGLANAYATGCDSRFAVLLARFEGEMLGHGGELVAAMFQMTRAVDTQVLAPLPMTLGMPTAMGLLVDMRSEPCLSIVRHIMTSVNITKVMWDALPACESLMYQQRPLLTGIRAAAVVDAKKAFRDLPMSAMWVQVPKRLLSGLPRRDHVDTDALQAGNHRVIITPLSSRCAAHALDDIHRMEAIIRSKVPTGGLYAPAQEATDVMLSELVSDPHGLRSLGQQKGWFEASSGARRTAHAVAIQRHIISLRNRRADLGAEQGVVEEMETEVVAALVRAGVTVPEDLSFSATVPCPSPQPLGNFFPWQ</sequence>
<dbReference type="SMART" id="SM00357">
    <property type="entry name" value="CSP"/>
    <property type="match status" value="1"/>
</dbReference>
<dbReference type="Pfam" id="PF00313">
    <property type="entry name" value="CSD"/>
    <property type="match status" value="1"/>
</dbReference>
<dbReference type="Gene3D" id="2.40.50.140">
    <property type="entry name" value="Nucleic acid-binding proteins"/>
    <property type="match status" value="1"/>
</dbReference>
<protein>
    <recommendedName>
        <fullName evidence="1">CSD domain-containing protein</fullName>
    </recommendedName>
</protein>
<dbReference type="InterPro" id="IPR012340">
    <property type="entry name" value="NA-bd_OB-fold"/>
</dbReference>
<accession>A0A7S4WAU1</accession>
<organism evidence="2">
    <name type="scientific">Alexandrium monilatum</name>
    <dbReference type="NCBI Taxonomy" id="311494"/>
    <lineage>
        <taxon>Eukaryota</taxon>
        <taxon>Sar</taxon>
        <taxon>Alveolata</taxon>
        <taxon>Dinophyceae</taxon>
        <taxon>Gonyaulacales</taxon>
        <taxon>Pyrocystaceae</taxon>
        <taxon>Alexandrium</taxon>
    </lineage>
</organism>
<dbReference type="PROSITE" id="PS51857">
    <property type="entry name" value="CSD_2"/>
    <property type="match status" value="1"/>
</dbReference>
<dbReference type="PROSITE" id="PS00352">
    <property type="entry name" value="CSD_1"/>
    <property type="match status" value="1"/>
</dbReference>
<dbReference type="PANTHER" id="PTHR46565">
    <property type="entry name" value="COLD SHOCK DOMAIN PROTEIN 2"/>
    <property type="match status" value="1"/>
</dbReference>
<dbReference type="CDD" id="cd04458">
    <property type="entry name" value="CSP_CDS"/>
    <property type="match status" value="1"/>
</dbReference>
<dbReference type="InterPro" id="IPR002059">
    <property type="entry name" value="CSP_DNA-bd"/>
</dbReference>
<dbReference type="EMBL" id="HBNR01066418">
    <property type="protein sequence ID" value="CAE4638610.1"/>
    <property type="molecule type" value="Transcribed_RNA"/>
</dbReference>
<feature type="domain" description="CSD" evidence="1">
    <location>
        <begin position="1"/>
        <end position="67"/>
    </location>
</feature>